<comment type="caution">
    <text evidence="1">The sequence shown here is derived from an EMBL/GenBank/DDBJ whole genome shotgun (WGS) entry which is preliminary data.</text>
</comment>
<gene>
    <name evidence="1" type="ORF">NDU88_007602</name>
</gene>
<evidence type="ECO:0000313" key="1">
    <source>
        <dbReference type="EMBL" id="KAJ1167209.1"/>
    </source>
</evidence>
<sequence length="115" mass="12805">MRECEERRLEAAGLEAWCSRCSAEARKGQSNVALRHWEPLKEKKKTQKPKLAGAGGCMVDQAREIGKAFLAHYTNIYSPKLTTSDELINKYLGSVSLLSLDQELQSALLQPITKA</sequence>
<proteinExistence type="predicted"/>
<reference evidence="1" key="1">
    <citation type="journal article" date="2022" name="bioRxiv">
        <title>Sequencing and chromosome-scale assembly of the giantPleurodeles waltlgenome.</title>
        <authorList>
            <person name="Brown T."/>
            <person name="Elewa A."/>
            <person name="Iarovenko S."/>
            <person name="Subramanian E."/>
            <person name="Araus A.J."/>
            <person name="Petzold A."/>
            <person name="Susuki M."/>
            <person name="Suzuki K.-i.T."/>
            <person name="Hayashi T."/>
            <person name="Toyoda A."/>
            <person name="Oliveira C."/>
            <person name="Osipova E."/>
            <person name="Leigh N.D."/>
            <person name="Simon A."/>
            <person name="Yun M.H."/>
        </authorList>
    </citation>
    <scope>NUCLEOTIDE SEQUENCE</scope>
    <source>
        <strain evidence="1">20211129_DDA</strain>
        <tissue evidence="1">Liver</tissue>
    </source>
</reference>
<organism evidence="1 2">
    <name type="scientific">Pleurodeles waltl</name>
    <name type="common">Iberian ribbed newt</name>
    <dbReference type="NCBI Taxonomy" id="8319"/>
    <lineage>
        <taxon>Eukaryota</taxon>
        <taxon>Metazoa</taxon>
        <taxon>Chordata</taxon>
        <taxon>Craniata</taxon>
        <taxon>Vertebrata</taxon>
        <taxon>Euteleostomi</taxon>
        <taxon>Amphibia</taxon>
        <taxon>Batrachia</taxon>
        <taxon>Caudata</taxon>
        <taxon>Salamandroidea</taxon>
        <taxon>Salamandridae</taxon>
        <taxon>Pleurodelinae</taxon>
        <taxon>Pleurodeles</taxon>
    </lineage>
</organism>
<dbReference type="EMBL" id="JANPWB010000008">
    <property type="protein sequence ID" value="KAJ1167209.1"/>
    <property type="molecule type" value="Genomic_DNA"/>
</dbReference>
<evidence type="ECO:0000313" key="2">
    <source>
        <dbReference type="Proteomes" id="UP001066276"/>
    </source>
</evidence>
<accession>A0AAV7SSV9</accession>
<dbReference type="Proteomes" id="UP001066276">
    <property type="component" value="Chromosome 4_2"/>
</dbReference>
<dbReference type="AlphaFoldDB" id="A0AAV7SSV9"/>
<protein>
    <submittedName>
        <fullName evidence="1">Uncharacterized protein</fullName>
    </submittedName>
</protein>
<name>A0AAV7SSV9_PLEWA</name>
<keyword evidence="2" id="KW-1185">Reference proteome</keyword>